<accession>A0A378T414</accession>
<dbReference type="Proteomes" id="UP000254437">
    <property type="component" value="Unassembled WGS sequence"/>
</dbReference>
<organism evidence="1 2">
    <name type="scientific">Moraxella lacunata</name>
    <dbReference type="NCBI Taxonomy" id="477"/>
    <lineage>
        <taxon>Bacteria</taxon>
        <taxon>Pseudomonadati</taxon>
        <taxon>Pseudomonadota</taxon>
        <taxon>Gammaproteobacteria</taxon>
        <taxon>Moraxellales</taxon>
        <taxon>Moraxellaceae</taxon>
        <taxon>Moraxella</taxon>
    </lineage>
</organism>
<dbReference type="EMBL" id="UGQU01000001">
    <property type="protein sequence ID" value="STZ55568.1"/>
    <property type="molecule type" value="Genomic_DNA"/>
</dbReference>
<sequence>MKEQIQELEQKISEIIAYCKNDGFYDQRKIAVANTQFETALLWLKDADNRK</sequence>
<gene>
    <name evidence="1" type="ORF">NCTC10359_00162</name>
</gene>
<evidence type="ECO:0000313" key="2">
    <source>
        <dbReference type="Proteomes" id="UP000254437"/>
    </source>
</evidence>
<name>A0A378T414_MORLA</name>
<reference evidence="1 2" key="1">
    <citation type="submission" date="2018-06" db="EMBL/GenBank/DDBJ databases">
        <authorList>
            <consortium name="Pathogen Informatics"/>
            <person name="Doyle S."/>
        </authorList>
    </citation>
    <scope>NUCLEOTIDE SEQUENCE [LARGE SCALE GENOMIC DNA]</scope>
    <source>
        <strain evidence="1 2">NCTC10359</strain>
    </source>
</reference>
<proteinExistence type="predicted"/>
<dbReference type="RefSeq" id="WP_181814340.1">
    <property type="nucleotide sequence ID" value="NZ_UGQU01000001.1"/>
</dbReference>
<dbReference type="AlphaFoldDB" id="A0A378T414"/>
<protein>
    <submittedName>
        <fullName evidence="1">Uncharacterized protein</fullName>
    </submittedName>
</protein>
<evidence type="ECO:0000313" key="1">
    <source>
        <dbReference type="EMBL" id="STZ55568.1"/>
    </source>
</evidence>